<dbReference type="InterPro" id="IPR013785">
    <property type="entry name" value="Aldolase_TIM"/>
</dbReference>
<evidence type="ECO:0000256" key="5">
    <source>
        <dbReference type="ARBA" id="ARBA00022605"/>
    </source>
</evidence>
<name>A0A1H3EDS0_9FLAO</name>
<feature type="domain" description="Pyruvate carboxyltransferase" evidence="10">
    <location>
        <begin position="6"/>
        <end position="267"/>
    </location>
</feature>
<dbReference type="Pfam" id="PF22617">
    <property type="entry name" value="HCS_D2"/>
    <property type="match status" value="1"/>
</dbReference>
<evidence type="ECO:0000256" key="2">
    <source>
        <dbReference type="ARBA" id="ARBA00009396"/>
    </source>
</evidence>
<protein>
    <recommendedName>
        <fullName evidence="3">2-isopropylmalate synthase</fullName>
        <ecNumber evidence="3">2.3.3.13</ecNumber>
    </recommendedName>
</protein>
<comment type="similarity">
    <text evidence="2">Belongs to the alpha-IPM synthase/homocitrate synthase family. LeuA type 1 subfamily.</text>
</comment>
<dbReference type="AlphaFoldDB" id="A0A1H3EDS0"/>
<evidence type="ECO:0000256" key="7">
    <source>
        <dbReference type="ARBA" id="ARBA00023211"/>
    </source>
</evidence>
<evidence type="ECO:0000256" key="1">
    <source>
        <dbReference type="ARBA" id="ARBA00004689"/>
    </source>
</evidence>
<dbReference type="PANTHER" id="PTHR10277:SF9">
    <property type="entry name" value="2-ISOPROPYLMALATE SYNTHASE 1, CHLOROPLASTIC-RELATED"/>
    <property type="match status" value="1"/>
</dbReference>
<dbReference type="Gene3D" id="3.20.20.70">
    <property type="entry name" value="Aldolase class I"/>
    <property type="match status" value="1"/>
</dbReference>
<dbReference type="InterPro" id="IPR002034">
    <property type="entry name" value="AIPM/Hcit_synth_CS"/>
</dbReference>
<evidence type="ECO:0000313" key="12">
    <source>
        <dbReference type="Proteomes" id="UP000199595"/>
    </source>
</evidence>
<keyword evidence="6 9" id="KW-0808">Transferase</keyword>
<evidence type="ECO:0000259" key="10">
    <source>
        <dbReference type="PROSITE" id="PS50991"/>
    </source>
</evidence>
<reference evidence="12" key="1">
    <citation type="submission" date="2016-10" db="EMBL/GenBank/DDBJ databases">
        <authorList>
            <person name="Varghese N."/>
            <person name="Submissions S."/>
        </authorList>
    </citation>
    <scope>NUCLEOTIDE SEQUENCE [LARGE SCALE GENOMIC DNA]</scope>
    <source>
        <strain evidence="12">DSM 24956</strain>
    </source>
</reference>
<dbReference type="PROSITE" id="PS50991">
    <property type="entry name" value="PYR_CT"/>
    <property type="match status" value="1"/>
</dbReference>
<dbReference type="RefSeq" id="WP_090124812.1">
    <property type="nucleotide sequence ID" value="NZ_FNNJ01000009.1"/>
</dbReference>
<dbReference type="PANTHER" id="PTHR10277">
    <property type="entry name" value="HOMOCITRATE SYNTHASE-RELATED"/>
    <property type="match status" value="1"/>
</dbReference>
<dbReference type="STRING" id="762486.SAMN05444411_10949"/>
<dbReference type="CDD" id="cd07940">
    <property type="entry name" value="DRE_TIM_IPMS"/>
    <property type="match status" value="1"/>
</dbReference>
<accession>A0A1H3EDS0</accession>
<keyword evidence="4" id="KW-0432">Leucine biosynthesis</keyword>
<dbReference type="NCBIfam" id="NF002086">
    <property type="entry name" value="PRK00915.1-3"/>
    <property type="match status" value="1"/>
</dbReference>
<dbReference type="EMBL" id="FNNJ01000009">
    <property type="protein sequence ID" value="SDX76378.1"/>
    <property type="molecule type" value="Genomic_DNA"/>
</dbReference>
<dbReference type="InterPro" id="IPR000891">
    <property type="entry name" value="PYR_CT"/>
</dbReference>
<dbReference type="Gene3D" id="1.10.238.260">
    <property type="match status" value="1"/>
</dbReference>
<organism evidence="11 12">
    <name type="scientific">Lutibacter oricola</name>
    <dbReference type="NCBI Taxonomy" id="762486"/>
    <lineage>
        <taxon>Bacteria</taxon>
        <taxon>Pseudomonadati</taxon>
        <taxon>Bacteroidota</taxon>
        <taxon>Flavobacteriia</taxon>
        <taxon>Flavobacteriales</taxon>
        <taxon>Flavobacteriaceae</taxon>
        <taxon>Lutibacter</taxon>
    </lineage>
</organism>
<evidence type="ECO:0000256" key="6">
    <source>
        <dbReference type="ARBA" id="ARBA00022679"/>
    </source>
</evidence>
<dbReference type="InterPro" id="IPR050073">
    <property type="entry name" value="2-IPM_HCS-like"/>
</dbReference>
<evidence type="ECO:0000256" key="3">
    <source>
        <dbReference type="ARBA" id="ARBA00012973"/>
    </source>
</evidence>
<comment type="pathway">
    <text evidence="1">Amino-acid biosynthesis; L-leucine biosynthesis; L-leucine from 3-methyl-2-oxobutanoate: step 1/4.</text>
</comment>
<keyword evidence="8" id="KW-0100">Branched-chain amino acid biosynthesis</keyword>
<dbReference type="OrthoDB" id="9804858at2"/>
<dbReference type="PROSITE" id="PS00816">
    <property type="entry name" value="AIPM_HOMOCIT_SYNTH_2"/>
    <property type="match status" value="1"/>
</dbReference>
<dbReference type="GO" id="GO:0009098">
    <property type="term" value="P:L-leucine biosynthetic process"/>
    <property type="evidence" value="ECO:0007669"/>
    <property type="project" value="UniProtKB-KW"/>
</dbReference>
<sequence length="391" mass="42870">MSNNRVQIFDTTLRDGEQVPGCKLNTQQKLVIAERLDLLGVDVIEAGFPISSPGDFTSVEEISKLVKNATVCGLTRANKKDIEVAADALKYAKRPRIHTGIGTSESHIKFKFASTQEKIIERAYDAVAFSKSFVEDVEFYAEDAGRTDNEYLARVLEAVIKAGATVVNIPDTTGYCLPDEYGAKIKYLKENVKGIDNVIISCHCHNDLGLATANAIAGVQNGARQIECTINGIGERAGNTALEEVVMILKQHPYLNLDTGINTKLLYDTSLLVQRSMGMIVQPNKAVVGENAFAHSSGIHQDGVIKNRETYEIMDPADVGVTESSIVLTARSGRAALAYRAKNVGYDLTKIELDDVYPQFLKFADKHKEVNDEDIHHLMELNHVAKSNTAI</sequence>
<dbReference type="SUPFAM" id="SSF51569">
    <property type="entry name" value="Aldolase"/>
    <property type="match status" value="1"/>
</dbReference>
<evidence type="ECO:0000313" key="11">
    <source>
        <dbReference type="EMBL" id="SDX76378.1"/>
    </source>
</evidence>
<gene>
    <name evidence="11" type="ORF">SAMN05444411_10949</name>
</gene>
<dbReference type="InterPro" id="IPR054691">
    <property type="entry name" value="LeuA/HCS_post-cat"/>
</dbReference>
<dbReference type="Proteomes" id="UP000199595">
    <property type="component" value="Unassembled WGS sequence"/>
</dbReference>
<evidence type="ECO:0000256" key="4">
    <source>
        <dbReference type="ARBA" id="ARBA00022430"/>
    </source>
</evidence>
<dbReference type="PROSITE" id="PS00815">
    <property type="entry name" value="AIPM_HOMOCIT_SYNTH_1"/>
    <property type="match status" value="1"/>
</dbReference>
<dbReference type="FunFam" id="3.20.20.70:FF:000010">
    <property type="entry name" value="2-isopropylmalate synthase"/>
    <property type="match status" value="1"/>
</dbReference>
<dbReference type="FunFam" id="1.10.238.260:FF:000001">
    <property type="entry name" value="2-isopropylmalate synthase"/>
    <property type="match status" value="1"/>
</dbReference>
<dbReference type="Pfam" id="PF00682">
    <property type="entry name" value="HMGL-like"/>
    <property type="match status" value="1"/>
</dbReference>
<proteinExistence type="inferred from homology"/>
<keyword evidence="7" id="KW-0464">Manganese</keyword>
<dbReference type="GO" id="GO:0003852">
    <property type="term" value="F:2-isopropylmalate synthase activity"/>
    <property type="evidence" value="ECO:0007669"/>
    <property type="project" value="UniProtKB-EC"/>
</dbReference>
<keyword evidence="12" id="KW-1185">Reference proteome</keyword>
<dbReference type="EC" id="2.3.3.13" evidence="3"/>
<evidence type="ECO:0000256" key="9">
    <source>
        <dbReference type="RuleBase" id="RU003523"/>
    </source>
</evidence>
<keyword evidence="5" id="KW-0028">Amino-acid biosynthesis</keyword>
<evidence type="ECO:0000256" key="8">
    <source>
        <dbReference type="ARBA" id="ARBA00023304"/>
    </source>
</evidence>